<dbReference type="GO" id="GO:0010772">
    <property type="term" value="P:meiotic DNA recombinase assembly involved in reciprocal meiotic recombination"/>
    <property type="evidence" value="ECO:0007669"/>
    <property type="project" value="TreeGrafter"/>
</dbReference>
<organism evidence="5 6">
    <name type="scientific">Phanerochaete sordida</name>
    <dbReference type="NCBI Taxonomy" id="48140"/>
    <lineage>
        <taxon>Eukaryota</taxon>
        <taxon>Fungi</taxon>
        <taxon>Dikarya</taxon>
        <taxon>Basidiomycota</taxon>
        <taxon>Agaricomycotina</taxon>
        <taxon>Agaricomycetes</taxon>
        <taxon>Polyporales</taxon>
        <taxon>Phanerochaetaceae</taxon>
        <taxon>Phanerochaete</taxon>
    </lineage>
</organism>
<evidence type="ECO:0000256" key="2">
    <source>
        <dbReference type="ARBA" id="ARBA00022763"/>
    </source>
</evidence>
<keyword evidence="6" id="KW-1185">Reference proteome</keyword>
<evidence type="ECO:0000313" key="6">
    <source>
        <dbReference type="Proteomes" id="UP000703269"/>
    </source>
</evidence>
<reference evidence="5 6" key="1">
    <citation type="submission" date="2021-08" db="EMBL/GenBank/DDBJ databases">
        <title>Draft Genome Sequence of Phanerochaete sordida strain YK-624.</title>
        <authorList>
            <person name="Mori T."/>
            <person name="Dohra H."/>
            <person name="Suzuki T."/>
            <person name="Kawagishi H."/>
            <person name="Hirai H."/>
        </authorList>
    </citation>
    <scope>NUCLEOTIDE SEQUENCE [LARGE SCALE GENOMIC DNA]</scope>
    <source>
        <strain evidence="5 6">YK-624</strain>
    </source>
</reference>
<comment type="similarity">
    <text evidence="1">Belongs to the SWI5/SAE3 family.</text>
</comment>
<dbReference type="Proteomes" id="UP000703269">
    <property type="component" value="Unassembled WGS sequence"/>
</dbReference>
<dbReference type="EMBL" id="BPQB01000013">
    <property type="protein sequence ID" value="GJE89650.1"/>
    <property type="molecule type" value="Genomic_DNA"/>
</dbReference>
<dbReference type="Gene3D" id="1.20.5.170">
    <property type="match status" value="1"/>
</dbReference>
<evidence type="ECO:0000256" key="3">
    <source>
        <dbReference type="ARBA" id="ARBA00023204"/>
    </source>
</evidence>
<dbReference type="Pfam" id="PF07061">
    <property type="entry name" value="Swi5"/>
    <property type="match status" value="1"/>
</dbReference>
<dbReference type="PANTHER" id="PTHR28529">
    <property type="entry name" value="DNA REPAIR PROTEIN SWI5 HOMOLOG"/>
    <property type="match status" value="1"/>
</dbReference>
<dbReference type="InterPro" id="IPR010760">
    <property type="entry name" value="DNA-repair_Swi5"/>
</dbReference>
<name>A0A9P3LBX2_9APHY</name>
<dbReference type="GO" id="GO:0032798">
    <property type="term" value="C:Swi5-Sfr1 complex"/>
    <property type="evidence" value="ECO:0007669"/>
    <property type="project" value="TreeGrafter"/>
</dbReference>
<feature type="coiled-coil region" evidence="4">
    <location>
        <begin position="7"/>
        <end position="34"/>
    </location>
</feature>
<evidence type="ECO:0000256" key="1">
    <source>
        <dbReference type="ARBA" id="ARBA00008060"/>
    </source>
</evidence>
<evidence type="ECO:0000256" key="4">
    <source>
        <dbReference type="SAM" id="Coils"/>
    </source>
</evidence>
<dbReference type="GO" id="GO:0000709">
    <property type="term" value="P:meiotic joint molecule formation"/>
    <property type="evidence" value="ECO:0007669"/>
    <property type="project" value="TreeGrafter"/>
</dbReference>
<keyword evidence="2" id="KW-0227">DNA damage</keyword>
<proteinExistence type="inferred from homology"/>
<protein>
    <submittedName>
        <fullName evidence="5">Swi5 domain-containing protein</fullName>
    </submittedName>
</protein>
<dbReference type="PANTHER" id="PTHR28529:SF2">
    <property type="entry name" value="DNA REPAIR PROTEIN SWI5 HOMOLOG"/>
    <property type="match status" value="1"/>
</dbReference>
<gene>
    <name evidence="5" type="ORF">PsYK624_057550</name>
</gene>
<accession>A0A9P3LBX2</accession>
<sequence length="83" mass="9416">MHATMSTKKQQERIAALEQEIIELQAKLGTDEDADEMVSKHIKLLHSYNEAKDAAQILVGRLAAHRGVTIRQIYHEYGLTDKD</sequence>
<dbReference type="OrthoDB" id="255837at2759"/>
<keyword evidence="4" id="KW-0175">Coiled coil</keyword>
<dbReference type="AlphaFoldDB" id="A0A9P3LBX2"/>
<keyword evidence="3" id="KW-0234">DNA repair</keyword>
<evidence type="ECO:0000313" key="5">
    <source>
        <dbReference type="EMBL" id="GJE89650.1"/>
    </source>
</evidence>
<dbReference type="GO" id="GO:0034974">
    <property type="term" value="C:Swi5-Swi2 complex"/>
    <property type="evidence" value="ECO:0007669"/>
    <property type="project" value="TreeGrafter"/>
</dbReference>
<comment type="caution">
    <text evidence="5">The sequence shown here is derived from an EMBL/GenBank/DDBJ whole genome shotgun (WGS) entry which is preliminary data.</text>
</comment>